<keyword evidence="2" id="KW-1133">Transmembrane helix</keyword>
<keyword evidence="4" id="KW-1185">Reference proteome</keyword>
<evidence type="ECO:0000313" key="3">
    <source>
        <dbReference type="EMBL" id="GAA3798015.1"/>
    </source>
</evidence>
<comment type="caution">
    <text evidence="3">The sequence shown here is derived from an EMBL/GenBank/DDBJ whole genome shotgun (WGS) entry which is preliminary data.</text>
</comment>
<keyword evidence="2" id="KW-0472">Membrane</keyword>
<feature type="transmembrane region" description="Helical" evidence="2">
    <location>
        <begin position="67"/>
        <end position="84"/>
    </location>
</feature>
<organism evidence="3 4">
    <name type="scientific">Sphaerisporangium flaviroseum</name>
    <dbReference type="NCBI Taxonomy" id="509199"/>
    <lineage>
        <taxon>Bacteria</taxon>
        <taxon>Bacillati</taxon>
        <taxon>Actinomycetota</taxon>
        <taxon>Actinomycetes</taxon>
        <taxon>Streptosporangiales</taxon>
        <taxon>Streptosporangiaceae</taxon>
        <taxon>Sphaerisporangium</taxon>
    </lineage>
</organism>
<feature type="coiled-coil region" evidence="1">
    <location>
        <begin position="143"/>
        <end position="170"/>
    </location>
</feature>
<dbReference type="Proteomes" id="UP001500888">
    <property type="component" value="Unassembled WGS sequence"/>
</dbReference>
<dbReference type="RefSeq" id="WP_344936341.1">
    <property type="nucleotide sequence ID" value="NZ_BAAAZR010000002.1"/>
</dbReference>
<evidence type="ECO:0000256" key="2">
    <source>
        <dbReference type="SAM" id="Phobius"/>
    </source>
</evidence>
<dbReference type="EMBL" id="BAAAZR010000002">
    <property type="protein sequence ID" value="GAA3798015.1"/>
    <property type="molecule type" value="Genomic_DNA"/>
</dbReference>
<gene>
    <name evidence="3" type="ORF">GCM10022226_16730</name>
</gene>
<evidence type="ECO:0000256" key="1">
    <source>
        <dbReference type="SAM" id="Coils"/>
    </source>
</evidence>
<evidence type="ECO:0000313" key="4">
    <source>
        <dbReference type="Proteomes" id="UP001500888"/>
    </source>
</evidence>
<protein>
    <submittedName>
        <fullName evidence="3">Uncharacterized protein</fullName>
    </submittedName>
</protein>
<feature type="transmembrane region" description="Helical" evidence="2">
    <location>
        <begin position="40"/>
        <end position="61"/>
    </location>
</feature>
<keyword evidence="2" id="KW-0812">Transmembrane</keyword>
<keyword evidence="1" id="KW-0175">Coiled coil</keyword>
<sequence length="255" mass="28710">MMDGAAGYGLTFLLALVSATVFLILRCQRIGRPFGPSSRWLALVVIVLTALATTAVALLVTGLSDKLHTLVGVVAPSGLWLGYMRQRQDGRRSLAQEVLTFWLASLLERLHQTMAEDAAIWCEQRVDENWSVHQLSMAAEHYHERIRQRLSAEERRRERVQARLQAIERRLDVAALIEDGASKSKVVAALGSSSVTRTVRYQRYLNDFGRLHGVLVHDAERELLRLLDSAYRCGLRSLARYDPAVLDLTKERAHP</sequence>
<reference evidence="4" key="1">
    <citation type="journal article" date="2019" name="Int. J. Syst. Evol. Microbiol.">
        <title>The Global Catalogue of Microorganisms (GCM) 10K type strain sequencing project: providing services to taxonomists for standard genome sequencing and annotation.</title>
        <authorList>
            <consortium name="The Broad Institute Genomics Platform"/>
            <consortium name="The Broad Institute Genome Sequencing Center for Infectious Disease"/>
            <person name="Wu L."/>
            <person name="Ma J."/>
        </authorList>
    </citation>
    <scope>NUCLEOTIDE SEQUENCE [LARGE SCALE GENOMIC DNA]</scope>
    <source>
        <strain evidence="4">JCM 16908</strain>
    </source>
</reference>
<name>A0ABP7HPX2_9ACTN</name>
<accession>A0ABP7HPX2</accession>
<proteinExistence type="predicted"/>
<feature type="transmembrane region" description="Helical" evidence="2">
    <location>
        <begin position="6"/>
        <end position="28"/>
    </location>
</feature>